<keyword evidence="1" id="KW-0812">Transmembrane</keyword>
<proteinExistence type="predicted"/>
<feature type="signal peptide" evidence="2">
    <location>
        <begin position="1"/>
        <end position="18"/>
    </location>
</feature>
<feature type="transmembrane region" description="Helical" evidence="1">
    <location>
        <begin position="236"/>
        <end position="260"/>
    </location>
</feature>
<accession>A0AAN8REF3</accession>
<keyword evidence="1" id="KW-0472">Membrane</keyword>
<evidence type="ECO:0000256" key="2">
    <source>
        <dbReference type="SAM" id="SignalP"/>
    </source>
</evidence>
<keyword evidence="2" id="KW-0732">Signal</keyword>
<feature type="chain" id="PRO_5043039992" evidence="2">
    <location>
        <begin position="19"/>
        <end position="261"/>
    </location>
</feature>
<dbReference type="AlphaFoldDB" id="A0AAN8REF3"/>
<dbReference type="EMBL" id="JAVHNR010000003">
    <property type="protein sequence ID" value="KAK6347936.1"/>
    <property type="molecule type" value="Genomic_DNA"/>
</dbReference>
<evidence type="ECO:0000313" key="3">
    <source>
        <dbReference type="EMBL" id="KAK6347936.1"/>
    </source>
</evidence>
<sequence length="261" mass="27879">MHALTFSLLLLLPATALGSFNVLNLPEEDRPNISEGTGNNPACIAALNATIDCEPSILANTLENPTVAELDKLCTSQCLKSLRRWARGTEGCAGDEFLNYSGLREDAAKEFGDEAVSSATNMQQFIITAAYHSKCLRDLSNGAYCVRTHETDNISFNSSDPDPLCKEDTCGTQFAYLYAPVKVILDVRNTNRNTKKEDIPVVSLEVACPGIDTSGYPLREEDVAADTLKSDDKPNAAAAMGVSVANVVAAVAGGILLFLAL</sequence>
<dbReference type="Proteomes" id="UP001313282">
    <property type="component" value="Unassembled WGS sequence"/>
</dbReference>
<gene>
    <name evidence="3" type="ORF">TWF718_005756</name>
</gene>
<evidence type="ECO:0000313" key="4">
    <source>
        <dbReference type="Proteomes" id="UP001313282"/>
    </source>
</evidence>
<reference evidence="3 4" key="1">
    <citation type="submission" date="2019-10" db="EMBL/GenBank/DDBJ databases">
        <authorList>
            <person name="Palmer J.M."/>
        </authorList>
    </citation>
    <scope>NUCLEOTIDE SEQUENCE [LARGE SCALE GENOMIC DNA]</scope>
    <source>
        <strain evidence="3 4">TWF718</strain>
    </source>
</reference>
<comment type="caution">
    <text evidence="3">The sequence shown here is derived from an EMBL/GenBank/DDBJ whole genome shotgun (WGS) entry which is preliminary data.</text>
</comment>
<protein>
    <submittedName>
        <fullName evidence="3">Uncharacterized protein</fullName>
    </submittedName>
</protein>
<organism evidence="3 4">
    <name type="scientific">Orbilia javanica</name>
    <dbReference type="NCBI Taxonomy" id="47235"/>
    <lineage>
        <taxon>Eukaryota</taxon>
        <taxon>Fungi</taxon>
        <taxon>Dikarya</taxon>
        <taxon>Ascomycota</taxon>
        <taxon>Pezizomycotina</taxon>
        <taxon>Orbiliomycetes</taxon>
        <taxon>Orbiliales</taxon>
        <taxon>Orbiliaceae</taxon>
        <taxon>Orbilia</taxon>
    </lineage>
</organism>
<name>A0AAN8REF3_9PEZI</name>
<keyword evidence="4" id="KW-1185">Reference proteome</keyword>
<keyword evidence="1" id="KW-1133">Transmembrane helix</keyword>
<evidence type="ECO:0000256" key="1">
    <source>
        <dbReference type="SAM" id="Phobius"/>
    </source>
</evidence>